<feature type="domain" description="CRIM" evidence="3">
    <location>
        <begin position="430"/>
        <end position="579"/>
    </location>
</feature>
<dbReference type="OrthoDB" id="241990at2759"/>
<gene>
    <name evidence="5" type="ORF">BXZ70DRAFT_1012139</name>
</gene>
<dbReference type="AlphaFoldDB" id="A0A8K0UH10"/>
<feature type="compositionally biased region" description="Basic and acidic residues" evidence="2">
    <location>
        <begin position="170"/>
        <end position="180"/>
    </location>
</feature>
<dbReference type="GO" id="GO:0016301">
    <property type="term" value="F:kinase activity"/>
    <property type="evidence" value="ECO:0007669"/>
    <property type="project" value="UniProtKB-KW"/>
</dbReference>
<dbReference type="PANTHER" id="PTHR13335:SF1">
    <property type="entry name" value="TARGET OF RAPAMYCIN COMPLEX 2 SUBUNIT MAPKAP1"/>
    <property type="match status" value="1"/>
</dbReference>
<feature type="region of interest" description="Disordered" evidence="2">
    <location>
        <begin position="877"/>
        <end position="897"/>
    </location>
</feature>
<dbReference type="GO" id="GO:0038203">
    <property type="term" value="P:TORC2 signaling"/>
    <property type="evidence" value="ECO:0007669"/>
    <property type="project" value="TreeGrafter"/>
</dbReference>
<dbReference type="GO" id="GO:0031932">
    <property type="term" value="C:TORC2 complex"/>
    <property type="evidence" value="ECO:0007669"/>
    <property type="project" value="InterPro"/>
</dbReference>
<dbReference type="GO" id="GO:0005737">
    <property type="term" value="C:cytoplasm"/>
    <property type="evidence" value="ECO:0007669"/>
    <property type="project" value="TreeGrafter"/>
</dbReference>
<feature type="compositionally biased region" description="Low complexity" evidence="2">
    <location>
        <begin position="308"/>
        <end position="331"/>
    </location>
</feature>
<keyword evidence="6" id="KW-1185">Reference proteome</keyword>
<dbReference type="InterPro" id="IPR031567">
    <property type="entry name" value="CRIM_dom"/>
</dbReference>
<sequence length="897" mass="96758">MSLISDPDFLIHSIRLNYLRNIDDPYGPRLISLDPSYHTNPYVLDAGLADVERWPELAMPSSLPPSDDEGGPSGGRSNGRPSGFPGATGLKYTTTIMGPSRVGSMGLRVSGKRGHAPSGSRSSMRSTPRATKKIESESRPEDTITVDTIPPTPSSMSPKKPEAISIQSSEKTEVASDTKSRLATSQSPSSSRNVPIPFIPKFKGAAEMEARRKLRMQNRIPPGGVLPARPTKSAPANLNPELSSSSSSADSDFPDYKGEDGLEEDVSEDSEDDAQEVDDSLDILDADEFDPDFAAASRDTGLGIDSQSDGVSLLSGSASGLSASNFSISSLPRSSARNANRLSPVHENRNSDELQNTENASDPDDDDGPSNSFFSMVTPAPLKAKQDDSAAASNSAPTKPVPHRTTTEGFDDAGAGMFTRIPVPPAASAKSALSAMLATTSASSSSNPFAELYSAISGRAESESMVVQVYFPHAKEPSGRAMDLSVRKDATMEEVLGFALWSYWEEGWLPKLDEGLDGEEDPKWATRCSALGWILRIAEEDGEVDEDFPPPDRSGKVSKFNFDAYAVLEASQSQIMQNKILDSKIQRRPSRIVVKKKKSVGLLNATTTTQAAESLLGLGSASAGMNSLLGSSLGMFPSSLGPSSQGPPMFLRIRIADTADAGHVSTTIQTSGGMYMAEVLEAVCQKRKLPNPKDYALVVDISGVKILIPLDRTVKSLQGKRDLMLIKHNMLQQYGVDANKREGRTTDPNASIFKRNSELPGPEQIYSSVFDYASAYKRYTIYRKVPMLVTRSARLLAIDGGYIIIMPQANKAKNVFDNGKTASYDIKSIVACQQSSKNSATFKLVVHRGDTERNKRYEFEAESPKLAAEIVQTIRSLKASSDRPGTANKSRRSRHVS</sequence>
<name>A0A8K0UH10_9AGAR</name>
<dbReference type="InterPro" id="IPR011993">
    <property type="entry name" value="PH-like_dom_sf"/>
</dbReference>
<dbReference type="Gene3D" id="2.30.29.30">
    <property type="entry name" value="Pleckstrin-homology domain (PH domain)/Phosphotyrosine-binding domain (PTB)"/>
    <property type="match status" value="1"/>
</dbReference>
<proteinExistence type="inferred from homology"/>
<feature type="compositionally biased region" description="Acidic residues" evidence="2">
    <location>
        <begin position="261"/>
        <end position="291"/>
    </location>
</feature>
<feature type="compositionally biased region" description="Basic and acidic residues" evidence="2">
    <location>
        <begin position="132"/>
        <end position="142"/>
    </location>
</feature>
<feature type="domain" description="SIN1-type PH" evidence="4">
    <location>
        <begin position="775"/>
        <end position="877"/>
    </location>
</feature>
<dbReference type="InterPro" id="IPR031313">
    <property type="entry name" value="Sin1_PH_dom"/>
</dbReference>
<evidence type="ECO:0000313" key="6">
    <source>
        <dbReference type="Proteomes" id="UP000813824"/>
    </source>
</evidence>
<dbReference type="GO" id="GO:0005886">
    <property type="term" value="C:plasma membrane"/>
    <property type="evidence" value="ECO:0007669"/>
    <property type="project" value="TreeGrafter"/>
</dbReference>
<evidence type="ECO:0000259" key="3">
    <source>
        <dbReference type="Pfam" id="PF16978"/>
    </source>
</evidence>
<evidence type="ECO:0000256" key="2">
    <source>
        <dbReference type="SAM" id="MobiDB-lite"/>
    </source>
</evidence>
<organism evidence="5 6">
    <name type="scientific">Cristinia sonorae</name>
    <dbReference type="NCBI Taxonomy" id="1940300"/>
    <lineage>
        <taxon>Eukaryota</taxon>
        <taxon>Fungi</taxon>
        <taxon>Dikarya</taxon>
        <taxon>Basidiomycota</taxon>
        <taxon>Agaricomycotina</taxon>
        <taxon>Agaricomycetes</taxon>
        <taxon>Agaricomycetidae</taxon>
        <taxon>Agaricales</taxon>
        <taxon>Pleurotineae</taxon>
        <taxon>Stephanosporaceae</taxon>
        <taxon>Cristinia</taxon>
    </lineage>
</organism>
<feature type="compositionally biased region" description="Polar residues" evidence="2">
    <location>
        <begin position="119"/>
        <end position="129"/>
    </location>
</feature>
<reference evidence="5" key="1">
    <citation type="journal article" date="2021" name="New Phytol.">
        <title>Evolutionary innovations through gain and loss of genes in the ectomycorrhizal Boletales.</title>
        <authorList>
            <person name="Wu G."/>
            <person name="Miyauchi S."/>
            <person name="Morin E."/>
            <person name="Kuo A."/>
            <person name="Drula E."/>
            <person name="Varga T."/>
            <person name="Kohler A."/>
            <person name="Feng B."/>
            <person name="Cao Y."/>
            <person name="Lipzen A."/>
            <person name="Daum C."/>
            <person name="Hundley H."/>
            <person name="Pangilinan J."/>
            <person name="Johnson J."/>
            <person name="Barry K."/>
            <person name="LaButti K."/>
            <person name="Ng V."/>
            <person name="Ahrendt S."/>
            <person name="Min B."/>
            <person name="Choi I.G."/>
            <person name="Park H."/>
            <person name="Plett J.M."/>
            <person name="Magnuson J."/>
            <person name="Spatafora J.W."/>
            <person name="Nagy L.G."/>
            <person name="Henrissat B."/>
            <person name="Grigoriev I.V."/>
            <person name="Yang Z.L."/>
            <person name="Xu J."/>
            <person name="Martin F.M."/>
        </authorList>
    </citation>
    <scope>NUCLEOTIDE SEQUENCE</scope>
    <source>
        <strain evidence="5">KKN 215</strain>
    </source>
</reference>
<dbReference type="GO" id="GO:0005546">
    <property type="term" value="F:phosphatidylinositol-4,5-bisphosphate binding"/>
    <property type="evidence" value="ECO:0007669"/>
    <property type="project" value="TreeGrafter"/>
</dbReference>
<comment type="caution">
    <text evidence="5">The sequence shown here is derived from an EMBL/GenBank/DDBJ whole genome shotgun (WGS) entry which is preliminary data.</text>
</comment>
<evidence type="ECO:0000259" key="4">
    <source>
        <dbReference type="Pfam" id="PF16979"/>
    </source>
</evidence>
<keyword evidence="5" id="KW-0418">Kinase</keyword>
<dbReference type="EMBL" id="JAEVFJ010000048">
    <property type="protein sequence ID" value="KAH8083289.1"/>
    <property type="molecule type" value="Genomic_DNA"/>
</dbReference>
<dbReference type="Pfam" id="PF16978">
    <property type="entry name" value="CRIM"/>
    <property type="match status" value="1"/>
</dbReference>
<dbReference type="InterPro" id="IPR008828">
    <property type="entry name" value="Sin1/Avo1"/>
</dbReference>
<evidence type="ECO:0000256" key="1">
    <source>
        <dbReference type="ARBA" id="ARBA00009407"/>
    </source>
</evidence>
<dbReference type="Proteomes" id="UP000813824">
    <property type="component" value="Unassembled WGS sequence"/>
</dbReference>
<feature type="region of interest" description="Disordered" evidence="2">
    <location>
        <begin position="58"/>
        <end position="408"/>
    </location>
</feature>
<keyword evidence="5" id="KW-0808">Transferase</keyword>
<dbReference type="PANTHER" id="PTHR13335">
    <property type="entry name" value="TARGET OF RAPAMYCIN COMPLEX 2 SUBUNIT MAPKAP1"/>
    <property type="match status" value="1"/>
</dbReference>
<accession>A0A8K0UH10</accession>
<feature type="compositionally biased region" description="Polar residues" evidence="2">
    <location>
        <begin position="181"/>
        <end position="193"/>
    </location>
</feature>
<dbReference type="Pfam" id="PF16979">
    <property type="entry name" value="SIN1_PH"/>
    <property type="match status" value="1"/>
</dbReference>
<feature type="compositionally biased region" description="Polar residues" evidence="2">
    <location>
        <begin position="332"/>
        <end position="341"/>
    </location>
</feature>
<feature type="compositionally biased region" description="Low complexity" evidence="2">
    <location>
        <begin position="143"/>
        <end position="158"/>
    </location>
</feature>
<comment type="similarity">
    <text evidence="1">Belongs to the SIN1 family.</text>
</comment>
<protein>
    <submittedName>
        <fullName evidence="5">Stress-activated map kinase interacting protein 1-domain-containing protein</fullName>
    </submittedName>
</protein>
<evidence type="ECO:0000313" key="5">
    <source>
        <dbReference type="EMBL" id="KAH8083289.1"/>
    </source>
</evidence>